<dbReference type="InterPro" id="IPR038266">
    <property type="entry name" value="NapC/NirT_cytc_sf"/>
</dbReference>
<accession>C6RE47</accession>
<dbReference type="Proteomes" id="UP000003107">
    <property type="component" value="Unassembled WGS sequence"/>
</dbReference>
<keyword evidence="8" id="KW-0249">Electron transport</keyword>
<keyword evidence="6" id="KW-0812">Transmembrane</keyword>
<evidence type="ECO:0000313" key="13">
    <source>
        <dbReference type="EMBL" id="EET80223.1"/>
    </source>
</evidence>
<dbReference type="InterPro" id="IPR005126">
    <property type="entry name" value="NapC/NirT_cyt_c_N"/>
</dbReference>
<keyword evidence="3" id="KW-0813">Transport</keyword>
<reference evidence="13 14" key="1">
    <citation type="submission" date="2009-07" db="EMBL/GenBank/DDBJ databases">
        <authorList>
            <person name="Madupu R."/>
            <person name="Sebastian Y."/>
            <person name="Durkin A.S."/>
            <person name="Torralba M."/>
            <person name="Methe B."/>
            <person name="Sutton G.G."/>
            <person name="Strausberg R.L."/>
            <person name="Nelson K.E."/>
        </authorList>
    </citation>
    <scope>NUCLEOTIDE SEQUENCE [LARGE SCALE GENOMIC DNA]</scope>
    <source>
        <strain evidence="13 14">RM3277</strain>
    </source>
</reference>
<evidence type="ECO:0000256" key="9">
    <source>
        <dbReference type="ARBA" id="ARBA00022989"/>
    </source>
</evidence>
<dbReference type="eggNOG" id="COG3005">
    <property type="taxonomic scope" value="Bacteria"/>
</dbReference>
<dbReference type="EC" id="1.7.2.2" evidence="13"/>
<dbReference type="EMBL" id="ACVQ01000013">
    <property type="protein sequence ID" value="EET80223.1"/>
    <property type="molecule type" value="Genomic_DNA"/>
</dbReference>
<keyword evidence="5" id="KW-0349">Heme</keyword>
<evidence type="ECO:0000256" key="2">
    <source>
        <dbReference type="ARBA" id="ARBA00007395"/>
    </source>
</evidence>
<feature type="domain" description="NapC/NirT cytochrome c N-terminal" evidence="12">
    <location>
        <begin position="17"/>
        <end position="177"/>
    </location>
</feature>
<evidence type="ECO:0000313" key="14">
    <source>
        <dbReference type="Proteomes" id="UP000003107"/>
    </source>
</evidence>
<gene>
    <name evidence="13" type="primary">nrfH</name>
    <name evidence="13" type="ORF">CAMSH0001_1939</name>
</gene>
<dbReference type="InterPro" id="IPR017571">
    <property type="entry name" value="NrfH"/>
</dbReference>
<dbReference type="NCBIfam" id="TIGR03153">
    <property type="entry name" value="cytochr_NrfH"/>
    <property type="match status" value="1"/>
</dbReference>
<comment type="subcellular location">
    <subcellularLocation>
        <location evidence="1">Cell membrane</location>
    </subcellularLocation>
</comment>
<evidence type="ECO:0000256" key="6">
    <source>
        <dbReference type="ARBA" id="ARBA00022692"/>
    </source>
</evidence>
<dbReference type="PANTHER" id="PTHR30333:SF1">
    <property type="entry name" value="CYTOCHROME C-TYPE PROTEIN NAPC"/>
    <property type="match status" value="1"/>
</dbReference>
<sequence>MEVRKPVMENTKKKASIWVILLLLSFGVVIGHGLYTFYYAKGFSYFSPDPAACKNCHVMNQVYESWSRGGHQNVATCNDCHLPHDFIGYWIMKAQSGLGHAYAVTFKDNPYAFTANEKTKRVVQENCMDCHKEYVSNVIDPRAIGAAKPFDKNLKEHQGNSNEPLRCISCHREAGHAHNF</sequence>
<proteinExistence type="inferred from homology"/>
<comment type="caution">
    <text evidence="13">The sequence shown here is derived from an EMBL/GenBank/DDBJ whole genome shotgun (WGS) entry which is preliminary data.</text>
</comment>
<dbReference type="GO" id="GO:0046872">
    <property type="term" value="F:metal ion binding"/>
    <property type="evidence" value="ECO:0007669"/>
    <property type="project" value="UniProtKB-KW"/>
</dbReference>
<evidence type="ECO:0000256" key="7">
    <source>
        <dbReference type="ARBA" id="ARBA00022723"/>
    </source>
</evidence>
<protein>
    <submittedName>
        <fullName evidence="13">Cytochrome c nitrate reductase, small subunit</fullName>
        <ecNumber evidence="13">1.7.2.2</ecNumber>
    </submittedName>
</protein>
<keyword evidence="7" id="KW-0479">Metal-binding</keyword>
<comment type="similarity">
    <text evidence="2">Belongs to the NapC/NirT/NrfH family.</text>
</comment>
<dbReference type="GO" id="GO:0005886">
    <property type="term" value="C:plasma membrane"/>
    <property type="evidence" value="ECO:0007669"/>
    <property type="project" value="UniProtKB-SubCell"/>
</dbReference>
<evidence type="ECO:0000256" key="8">
    <source>
        <dbReference type="ARBA" id="ARBA00022982"/>
    </source>
</evidence>
<keyword evidence="14" id="KW-1185">Reference proteome</keyword>
<organism evidence="13 14">
    <name type="scientific">Campylobacter showae RM3277</name>
    <dbReference type="NCBI Taxonomy" id="553219"/>
    <lineage>
        <taxon>Bacteria</taxon>
        <taxon>Pseudomonadati</taxon>
        <taxon>Campylobacterota</taxon>
        <taxon>Epsilonproteobacteria</taxon>
        <taxon>Campylobacterales</taxon>
        <taxon>Campylobacteraceae</taxon>
        <taxon>Campylobacter</taxon>
    </lineage>
</organism>
<dbReference type="InterPro" id="IPR051174">
    <property type="entry name" value="Cytochrome_c-type_ET"/>
</dbReference>
<evidence type="ECO:0000259" key="12">
    <source>
        <dbReference type="Pfam" id="PF03264"/>
    </source>
</evidence>
<keyword evidence="10" id="KW-0408">Iron</keyword>
<dbReference type="PANTHER" id="PTHR30333">
    <property type="entry name" value="CYTOCHROME C-TYPE PROTEIN"/>
    <property type="match status" value="1"/>
</dbReference>
<evidence type="ECO:0000256" key="10">
    <source>
        <dbReference type="ARBA" id="ARBA00023004"/>
    </source>
</evidence>
<evidence type="ECO:0000256" key="4">
    <source>
        <dbReference type="ARBA" id="ARBA00022475"/>
    </source>
</evidence>
<keyword evidence="11" id="KW-0472">Membrane</keyword>
<evidence type="ECO:0000256" key="3">
    <source>
        <dbReference type="ARBA" id="ARBA00022448"/>
    </source>
</evidence>
<dbReference type="InterPro" id="IPR036280">
    <property type="entry name" value="Multihaem_cyt_sf"/>
</dbReference>
<dbReference type="SUPFAM" id="SSF48695">
    <property type="entry name" value="Multiheme cytochromes"/>
    <property type="match status" value="1"/>
</dbReference>
<dbReference type="Pfam" id="PF03264">
    <property type="entry name" value="Cytochrom_NNT"/>
    <property type="match status" value="1"/>
</dbReference>
<keyword evidence="4" id="KW-1003">Cell membrane</keyword>
<evidence type="ECO:0000256" key="5">
    <source>
        <dbReference type="ARBA" id="ARBA00022617"/>
    </source>
</evidence>
<evidence type="ECO:0000256" key="1">
    <source>
        <dbReference type="ARBA" id="ARBA00004236"/>
    </source>
</evidence>
<evidence type="ECO:0000256" key="11">
    <source>
        <dbReference type="ARBA" id="ARBA00023136"/>
    </source>
</evidence>
<dbReference type="GO" id="GO:0042279">
    <property type="term" value="F:nitrite reductase (cytochrome, ammonia-forming) activity"/>
    <property type="evidence" value="ECO:0007669"/>
    <property type="project" value="UniProtKB-EC"/>
</dbReference>
<dbReference type="Gene3D" id="1.10.3820.10">
    <property type="entry name" value="Di-heme elbow motif domain"/>
    <property type="match status" value="1"/>
</dbReference>
<keyword evidence="9" id="KW-1133">Transmembrane helix</keyword>
<dbReference type="STRING" id="553219.CAMSH0001_1939"/>
<name>C6RE47_9BACT</name>
<keyword evidence="13" id="KW-0560">Oxidoreductase</keyword>
<dbReference type="GO" id="GO:0009061">
    <property type="term" value="P:anaerobic respiration"/>
    <property type="evidence" value="ECO:0007669"/>
    <property type="project" value="TreeGrafter"/>
</dbReference>
<dbReference type="AlphaFoldDB" id="C6RE47"/>
<dbReference type="GO" id="GO:0009055">
    <property type="term" value="F:electron transfer activity"/>
    <property type="evidence" value="ECO:0007669"/>
    <property type="project" value="TreeGrafter"/>
</dbReference>
<dbReference type="GO" id="GO:0022900">
    <property type="term" value="P:electron transport chain"/>
    <property type="evidence" value="ECO:0007669"/>
    <property type="project" value="InterPro"/>
</dbReference>